<proteinExistence type="predicted"/>
<evidence type="ECO:0000313" key="2">
    <source>
        <dbReference type="Proteomes" id="UP000184114"/>
    </source>
</evidence>
<dbReference type="SUPFAM" id="SSF54427">
    <property type="entry name" value="NTF2-like"/>
    <property type="match status" value="1"/>
</dbReference>
<evidence type="ECO:0000313" key="1">
    <source>
        <dbReference type="EMBL" id="SHE70316.1"/>
    </source>
</evidence>
<accession>A0A1M4VMN3</accession>
<dbReference type="InterPro" id="IPR032710">
    <property type="entry name" value="NTF2-like_dom_sf"/>
</dbReference>
<keyword evidence="2" id="KW-1185">Reference proteome</keyword>
<sequence>MNRKQIILDFWQDVANQNANNLQNYFLSNATIKWHNTNEQFSVEEYIRANCEYPGDWCGEVERIELVGNLGITATRVWLLDNSASFHATSFFEFVDDKIISLNEYWGDDGVAPKWRLDKGIGKPIK</sequence>
<dbReference type="AlphaFoldDB" id="A0A1M4VMN3"/>
<dbReference type="Gene3D" id="3.10.450.50">
    <property type="match status" value="1"/>
</dbReference>
<dbReference type="RefSeq" id="WP_072975005.1">
    <property type="nucleotide sequence ID" value="NZ_FQTY01000005.1"/>
</dbReference>
<organism evidence="1 2">
    <name type="scientific">Tissierella praeacuta DSM 18095</name>
    <dbReference type="NCBI Taxonomy" id="1123404"/>
    <lineage>
        <taxon>Bacteria</taxon>
        <taxon>Bacillati</taxon>
        <taxon>Bacillota</taxon>
        <taxon>Tissierellia</taxon>
        <taxon>Tissierellales</taxon>
        <taxon>Tissierellaceae</taxon>
        <taxon>Tissierella</taxon>
    </lineage>
</organism>
<name>A0A1M4VMN3_9FIRM</name>
<reference evidence="2" key="1">
    <citation type="submission" date="2016-11" db="EMBL/GenBank/DDBJ databases">
        <authorList>
            <person name="Varghese N."/>
            <person name="Submissions S."/>
        </authorList>
    </citation>
    <scope>NUCLEOTIDE SEQUENCE [LARGE SCALE GENOMIC DNA]</scope>
    <source>
        <strain evidence="2">DSM 18095</strain>
    </source>
</reference>
<protein>
    <recommendedName>
        <fullName evidence="3">SnoaL-like domain-containing protein</fullName>
    </recommendedName>
</protein>
<dbReference type="GeneID" id="90993735"/>
<gene>
    <name evidence="1" type="ORF">SAMN02745784_01538</name>
</gene>
<dbReference type="Proteomes" id="UP000184114">
    <property type="component" value="Unassembled WGS sequence"/>
</dbReference>
<evidence type="ECO:0008006" key="3">
    <source>
        <dbReference type="Google" id="ProtNLM"/>
    </source>
</evidence>
<dbReference type="EMBL" id="FQTY01000005">
    <property type="protein sequence ID" value="SHE70316.1"/>
    <property type="molecule type" value="Genomic_DNA"/>
</dbReference>